<keyword evidence="1" id="KW-0813">Transport</keyword>
<feature type="repeat" description="ARM" evidence="3">
    <location>
        <begin position="28"/>
        <end position="71"/>
    </location>
</feature>
<gene>
    <name evidence="4" type="ORF">GUJ93_ZPchr0008g13936</name>
</gene>
<dbReference type="Proteomes" id="UP000729402">
    <property type="component" value="Unassembled WGS sequence"/>
</dbReference>
<reference evidence="4" key="1">
    <citation type="journal article" date="2021" name="bioRxiv">
        <title>Whole Genome Assembly and Annotation of Northern Wild Rice, Zizania palustris L., Supports a Whole Genome Duplication in the Zizania Genus.</title>
        <authorList>
            <person name="Haas M."/>
            <person name="Kono T."/>
            <person name="Macchietto M."/>
            <person name="Millas R."/>
            <person name="McGilp L."/>
            <person name="Shao M."/>
            <person name="Duquette J."/>
            <person name="Hirsch C.N."/>
            <person name="Kimball J."/>
        </authorList>
    </citation>
    <scope>NUCLEOTIDE SEQUENCE</scope>
    <source>
        <tissue evidence="4">Fresh leaf tissue</tissue>
    </source>
</reference>
<dbReference type="PROSITE" id="PS50176">
    <property type="entry name" value="ARM_REPEAT"/>
    <property type="match status" value="2"/>
</dbReference>
<evidence type="ECO:0000256" key="1">
    <source>
        <dbReference type="ARBA" id="ARBA00022448"/>
    </source>
</evidence>
<dbReference type="Pfam" id="PF00514">
    <property type="entry name" value="Arm"/>
    <property type="match status" value="3"/>
</dbReference>
<proteinExistence type="predicted"/>
<evidence type="ECO:0000256" key="3">
    <source>
        <dbReference type="PROSITE-ProRule" id="PRU00259"/>
    </source>
</evidence>
<sequence length="246" mass="27177">MQLEATTQFRELLSTPWRPPIDEVIRIGVVPRFVELLTRDDYPQLQFEAAWALTNIASGTADNTRVVVEHGAVPIFVKLLSSANEDVREQAVWALGNVAADSEKCRDVVLTHGAMLPLQQQLSEHAKLSLLRIIAWAICIFCSGKPQPVFEHVKTALPTLRQLILSQDDEVLMYSCRSLCYLSDGSNDKIQAVVEAGVCPRLVVLLNHPSPMVLIDVLRTVGNIVAGDDAQTQKNVVQDSCGRQNL</sequence>
<dbReference type="InterPro" id="IPR000225">
    <property type="entry name" value="Armadillo"/>
</dbReference>
<dbReference type="GO" id="GO:0015031">
    <property type="term" value="P:protein transport"/>
    <property type="evidence" value="ECO:0007669"/>
    <property type="project" value="UniProtKB-KW"/>
</dbReference>
<evidence type="ECO:0000313" key="5">
    <source>
        <dbReference type="Proteomes" id="UP000729402"/>
    </source>
</evidence>
<dbReference type="AlphaFoldDB" id="A0A8J5UVU9"/>
<comment type="caution">
    <text evidence="4">The sequence shown here is derived from an EMBL/GenBank/DDBJ whole genome shotgun (WGS) entry which is preliminary data.</text>
</comment>
<keyword evidence="2" id="KW-0653">Protein transport</keyword>
<feature type="repeat" description="ARM" evidence="3">
    <location>
        <begin position="71"/>
        <end position="113"/>
    </location>
</feature>
<evidence type="ECO:0000256" key="2">
    <source>
        <dbReference type="ARBA" id="ARBA00022927"/>
    </source>
</evidence>
<dbReference type="EMBL" id="JAAALK010000290">
    <property type="protein sequence ID" value="KAG8045392.1"/>
    <property type="molecule type" value="Genomic_DNA"/>
</dbReference>
<accession>A0A8J5UVU9</accession>
<evidence type="ECO:0000313" key="4">
    <source>
        <dbReference type="EMBL" id="KAG8045392.1"/>
    </source>
</evidence>
<protein>
    <submittedName>
        <fullName evidence="4">Uncharacterized protein</fullName>
    </submittedName>
</protein>
<reference evidence="4" key="2">
    <citation type="submission" date="2021-02" db="EMBL/GenBank/DDBJ databases">
        <authorList>
            <person name="Kimball J.A."/>
            <person name="Haas M.W."/>
            <person name="Macchietto M."/>
            <person name="Kono T."/>
            <person name="Duquette J."/>
            <person name="Shao M."/>
        </authorList>
    </citation>
    <scope>NUCLEOTIDE SEQUENCE</scope>
    <source>
        <tissue evidence="4">Fresh leaf tissue</tissue>
    </source>
</reference>
<dbReference type="OrthoDB" id="29145at2759"/>
<dbReference type="PANTHER" id="PTHR23316">
    <property type="entry name" value="IMPORTIN ALPHA"/>
    <property type="match status" value="1"/>
</dbReference>
<keyword evidence="5" id="KW-1185">Reference proteome</keyword>
<name>A0A8J5UVU9_ZIZPA</name>
<dbReference type="SMART" id="SM00185">
    <property type="entry name" value="ARM"/>
    <property type="match status" value="5"/>
</dbReference>
<organism evidence="4 5">
    <name type="scientific">Zizania palustris</name>
    <name type="common">Northern wild rice</name>
    <dbReference type="NCBI Taxonomy" id="103762"/>
    <lineage>
        <taxon>Eukaryota</taxon>
        <taxon>Viridiplantae</taxon>
        <taxon>Streptophyta</taxon>
        <taxon>Embryophyta</taxon>
        <taxon>Tracheophyta</taxon>
        <taxon>Spermatophyta</taxon>
        <taxon>Magnoliopsida</taxon>
        <taxon>Liliopsida</taxon>
        <taxon>Poales</taxon>
        <taxon>Poaceae</taxon>
        <taxon>BOP clade</taxon>
        <taxon>Oryzoideae</taxon>
        <taxon>Oryzeae</taxon>
        <taxon>Zizaniinae</taxon>
        <taxon>Zizania</taxon>
    </lineage>
</organism>